<sequence>MKYAVGQAIALTCLLTACVDNSEGVPIAEEAAVSDTTITATTTPSSTMPSDPDVDTALPGIVPTPPPSAPGGGCTLSGPPSEQVSAAVPDPAAPTITVALPAGWSTTAGQGDVGLRLTGPDQMWATVTIAKTALPPAEAFERYADDAVAASDISTLSVLPAELCGYSGQKLLGSWADAPGSAVEFGDRIAHIPTSTGDYLVAVHVQAPAQTPGFDPLASPLLGEFGIVIP</sequence>
<feature type="region of interest" description="Disordered" evidence="1">
    <location>
        <begin position="65"/>
        <end position="87"/>
    </location>
</feature>
<name>A0AAW5SU29_MYCNV</name>
<reference evidence="2 4" key="1">
    <citation type="journal article" date="2016" name="Genome Announc.">
        <title>Draft Genome Sequences of Five Rapidly Growing Mycobacterium Species, M. thermoresistibile, M. fortuitum subsp. acetamidolyticum, M. canariasense, M. brisbanense, and M. novocastrense.</title>
        <authorList>
            <person name="Katahira K."/>
            <person name="Ogura Y."/>
            <person name="Gotoh Y."/>
            <person name="Hayashi T."/>
        </authorList>
    </citation>
    <scope>NUCLEOTIDE SEQUENCE [LARGE SCALE GENOMIC DNA]</scope>
    <source>
        <strain evidence="2 4">JCM18114</strain>
    </source>
</reference>
<dbReference type="Proteomes" id="UP000069773">
    <property type="component" value="Unassembled WGS sequence"/>
</dbReference>
<dbReference type="EMBL" id="BCTA01000016">
    <property type="protein sequence ID" value="GAT07785.1"/>
    <property type="molecule type" value="Genomic_DNA"/>
</dbReference>
<protein>
    <submittedName>
        <fullName evidence="2">Lipoprotein LpqN</fullName>
    </submittedName>
</protein>
<keyword evidence="2" id="KW-0449">Lipoprotein</keyword>
<accession>A0AAW5SU29</accession>
<proteinExistence type="predicted"/>
<dbReference type="RefSeq" id="WP_067387626.1">
    <property type="nucleotide sequence ID" value="NZ_BCTA01000016.1"/>
</dbReference>
<keyword evidence="4" id="KW-1185">Reference proteome</keyword>
<dbReference type="EMBL" id="JACKTI010000074">
    <property type="protein sequence ID" value="MCV7027092.1"/>
    <property type="molecule type" value="Genomic_DNA"/>
</dbReference>
<dbReference type="Proteomes" id="UP001207528">
    <property type="component" value="Unassembled WGS sequence"/>
</dbReference>
<gene>
    <name evidence="3" type="ORF">H7I77_27725</name>
    <name evidence="2" type="ORF">RMCN_0918</name>
</gene>
<dbReference type="AlphaFoldDB" id="A0AAW5SU29"/>
<evidence type="ECO:0000313" key="4">
    <source>
        <dbReference type="Proteomes" id="UP000069773"/>
    </source>
</evidence>
<reference evidence="3" key="2">
    <citation type="submission" date="2020-07" db="EMBL/GenBank/DDBJ databases">
        <authorList>
            <person name="Pettersson B.M.F."/>
            <person name="Behra P.R.K."/>
            <person name="Ramesh M."/>
            <person name="Das S."/>
            <person name="Dasgupta S."/>
            <person name="Kirsebom L.A."/>
        </authorList>
    </citation>
    <scope>NUCLEOTIDE SEQUENCE</scope>
    <source>
        <strain evidence="3">DSM 44203</strain>
    </source>
</reference>
<dbReference type="PROSITE" id="PS51257">
    <property type="entry name" value="PROKAR_LIPOPROTEIN"/>
    <property type="match status" value="1"/>
</dbReference>
<organism evidence="3 5">
    <name type="scientific">Mycolicibacterium novocastrense</name>
    <name type="common">Mycobacterium novocastrense</name>
    <dbReference type="NCBI Taxonomy" id="59813"/>
    <lineage>
        <taxon>Bacteria</taxon>
        <taxon>Bacillati</taxon>
        <taxon>Actinomycetota</taxon>
        <taxon>Actinomycetes</taxon>
        <taxon>Mycobacteriales</taxon>
        <taxon>Mycobacteriaceae</taxon>
        <taxon>Mycolicibacterium</taxon>
    </lineage>
</organism>
<evidence type="ECO:0000313" key="3">
    <source>
        <dbReference type="EMBL" id="MCV7027092.1"/>
    </source>
</evidence>
<evidence type="ECO:0000256" key="1">
    <source>
        <dbReference type="SAM" id="MobiDB-lite"/>
    </source>
</evidence>
<reference evidence="3" key="3">
    <citation type="journal article" date="2022" name="BMC Genomics">
        <title>Comparative genome analysis of mycobacteria focusing on tRNA and non-coding RNA.</title>
        <authorList>
            <person name="Behra P.R.K."/>
            <person name="Pettersson B.M.F."/>
            <person name="Ramesh M."/>
            <person name="Das S."/>
            <person name="Dasgupta S."/>
            <person name="Kirsebom L.A."/>
        </authorList>
    </citation>
    <scope>NUCLEOTIDE SEQUENCE</scope>
    <source>
        <strain evidence="3">DSM 44203</strain>
    </source>
</reference>
<evidence type="ECO:0000313" key="5">
    <source>
        <dbReference type="Proteomes" id="UP001207528"/>
    </source>
</evidence>
<comment type="caution">
    <text evidence="3">The sequence shown here is derived from an EMBL/GenBank/DDBJ whole genome shotgun (WGS) entry which is preliminary data.</text>
</comment>
<evidence type="ECO:0000313" key="2">
    <source>
        <dbReference type="EMBL" id="GAT07785.1"/>
    </source>
</evidence>